<dbReference type="AlphaFoldDB" id="A0A4Y1RTQ6"/>
<organism evidence="1">
    <name type="scientific">Prunus dulcis</name>
    <name type="common">Almond</name>
    <name type="synonym">Amygdalus dulcis</name>
    <dbReference type="NCBI Taxonomy" id="3755"/>
    <lineage>
        <taxon>Eukaryota</taxon>
        <taxon>Viridiplantae</taxon>
        <taxon>Streptophyta</taxon>
        <taxon>Embryophyta</taxon>
        <taxon>Tracheophyta</taxon>
        <taxon>Spermatophyta</taxon>
        <taxon>Magnoliopsida</taxon>
        <taxon>eudicotyledons</taxon>
        <taxon>Gunneridae</taxon>
        <taxon>Pentapetalae</taxon>
        <taxon>rosids</taxon>
        <taxon>fabids</taxon>
        <taxon>Rosales</taxon>
        <taxon>Rosaceae</taxon>
        <taxon>Amygdaloideae</taxon>
        <taxon>Amygdaleae</taxon>
        <taxon>Prunus</taxon>
    </lineage>
</organism>
<evidence type="ECO:0000313" key="1">
    <source>
        <dbReference type="EMBL" id="BBH07729.1"/>
    </source>
</evidence>
<accession>A0A4Y1RTQ6</accession>
<dbReference type="EMBL" id="AP019303">
    <property type="protein sequence ID" value="BBH07729.1"/>
    <property type="molecule type" value="Genomic_DNA"/>
</dbReference>
<protein>
    <submittedName>
        <fullName evidence="1">Uncharacterized protein</fullName>
    </submittedName>
</protein>
<gene>
    <name evidence="1" type="ORF">Prudu_019747</name>
</gene>
<proteinExistence type="predicted"/>
<sequence>MRGQLGNNIFSSPFVTNKKKNDGSSSSTLSSSTSLFTLICDEQNLPESPIVEPPVERVEYQRVDDDHDFNINYLERDSGLRRLICKYPVNEQDNVRRAYILLGPCQPELEAYPSHLKGQDFRRFNKKWFGQFTWLEHSVAKNKRCI</sequence>
<name>A0A4Y1RTQ6_PRUDU</name>
<reference evidence="1" key="1">
    <citation type="journal article" date="2019" name="Science">
        <title>Mutation of a bHLH transcription factor allowed almond domestication.</title>
        <authorList>
            <person name="Sanchez-Perez R."/>
            <person name="Pavan S."/>
            <person name="Mazzeo R."/>
            <person name="Moldovan C."/>
            <person name="Aiese Cigliano R."/>
            <person name="Del Cueto J."/>
            <person name="Ricciardi F."/>
            <person name="Lotti C."/>
            <person name="Ricciardi L."/>
            <person name="Dicenta F."/>
            <person name="Lopez-Marques R.L."/>
            <person name="Lindberg Moller B."/>
        </authorList>
    </citation>
    <scope>NUCLEOTIDE SEQUENCE</scope>
</reference>